<dbReference type="EMBL" id="CP096659">
    <property type="protein sequence ID" value="UPV73716.1"/>
    <property type="molecule type" value="Genomic_DNA"/>
</dbReference>
<sequence length="385" mass="40566">MADSSRQRRRLRVALAVSVALLAALSLSMATATPAGERGSQVRQATLADLDERSVSSTDPGQRATTDAAENDSADSANRTGPTFDATVFRDIAGQVATEDATVTVRGTATETDEVLVALFDRRGRVLTESVSVGDDGTFEEEDLELVADGTPLAEGRVVATVLSPGRDAQVGDGEVGNATEADLAAFAAAFRETVGQRSGGRVVSRTQRQLVELYYDQTVEDAGSDDLLLAEEFVYTDARTSIERVAPRSAGNATGPVEPIRVGDTLVVRGLTNRRPEDNTVFVEVVSGPSADAFDLAATETWGTDGVWRVELDAADVQPGVYTIEAEDGASSDSVRVRILPRVGNATVENATTANTTAENGSVGSHRRISFFSGGLFAESFSAR</sequence>
<proteinExistence type="predicted"/>
<reference evidence="2 3" key="1">
    <citation type="submission" date="2022-04" db="EMBL/GenBank/DDBJ databases">
        <title>Diverse halophilic archaea isolated from saline environments.</title>
        <authorList>
            <person name="Cui H.-L."/>
        </authorList>
    </citation>
    <scope>NUCLEOTIDE SEQUENCE [LARGE SCALE GENOMIC DNA]</scope>
    <source>
        <strain evidence="2 3">XZYJT49</strain>
    </source>
</reference>
<keyword evidence="3" id="KW-1185">Reference proteome</keyword>
<accession>A0A8U0HSP9</accession>
<evidence type="ECO:0000256" key="1">
    <source>
        <dbReference type="SAM" id="MobiDB-lite"/>
    </source>
</evidence>
<dbReference type="RefSeq" id="WP_248649768.1">
    <property type="nucleotide sequence ID" value="NZ_CP096659.1"/>
</dbReference>
<gene>
    <name evidence="2" type="ORF">M0R89_14360</name>
</gene>
<feature type="region of interest" description="Disordered" evidence="1">
    <location>
        <begin position="47"/>
        <end position="83"/>
    </location>
</feature>
<evidence type="ECO:0000313" key="3">
    <source>
        <dbReference type="Proteomes" id="UP000830729"/>
    </source>
</evidence>
<dbReference type="Proteomes" id="UP000830729">
    <property type="component" value="Chromosome"/>
</dbReference>
<dbReference type="AlphaFoldDB" id="A0A8U0HSP9"/>
<evidence type="ECO:0008006" key="4">
    <source>
        <dbReference type="Google" id="ProtNLM"/>
    </source>
</evidence>
<organism evidence="2 3">
    <name type="scientific">Halorussus limi</name>
    <dbReference type="NCBI Taxonomy" id="2938695"/>
    <lineage>
        <taxon>Archaea</taxon>
        <taxon>Methanobacteriati</taxon>
        <taxon>Methanobacteriota</taxon>
        <taxon>Stenosarchaea group</taxon>
        <taxon>Halobacteria</taxon>
        <taxon>Halobacteriales</taxon>
        <taxon>Haladaptataceae</taxon>
        <taxon>Halorussus</taxon>
    </lineage>
</organism>
<dbReference type="KEGG" id="halx:M0R89_14360"/>
<protein>
    <recommendedName>
        <fullName evidence="4">Major cell surface glycoprotein</fullName>
    </recommendedName>
</protein>
<dbReference type="GeneID" id="72186405"/>
<name>A0A8U0HSP9_9EURY</name>
<evidence type="ECO:0000313" key="2">
    <source>
        <dbReference type="EMBL" id="UPV73716.1"/>
    </source>
</evidence>